<gene>
    <name evidence="10" type="ORF">GcM3_127010</name>
</gene>
<keyword evidence="8" id="KW-0539">Nucleus</keyword>
<dbReference type="GO" id="GO:0002098">
    <property type="term" value="P:tRNA wobble uridine modification"/>
    <property type="evidence" value="ECO:0007669"/>
    <property type="project" value="InterPro"/>
</dbReference>
<evidence type="ECO:0000313" key="10">
    <source>
        <dbReference type="EMBL" id="RKF65034.1"/>
    </source>
</evidence>
<evidence type="ECO:0000256" key="1">
    <source>
        <dbReference type="ARBA" id="ARBA00004123"/>
    </source>
</evidence>
<keyword evidence="7" id="KW-0819">tRNA processing</keyword>
<evidence type="ECO:0000256" key="2">
    <source>
        <dbReference type="ARBA" id="ARBA00004496"/>
    </source>
</evidence>
<feature type="compositionally biased region" description="Basic residues" evidence="9">
    <location>
        <begin position="1"/>
        <end position="10"/>
    </location>
</feature>
<comment type="pathway">
    <text evidence="3">tRNA modification; 5-methoxycarbonylmethyl-2-thiouridine-tRNA biosynthesis.</text>
</comment>
<name>A0A420I5V0_9PEZI</name>
<dbReference type="CDD" id="cd19494">
    <property type="entry name" value="Elp4"/>
    <property type="match status" value="1"/>
</dbReference>
<dbReference type="UniPathway" id="UPA00988"/>
<dbReference type="InterPro" id="IPR008728">
    <property type="entry name" value="Elongator_complex_protein_4"/>
</dbReference>
<dbReference type="Gene3D" id="3.40.50.300">
    <property type="entry name" value="P-loop containing nucleotide triphosphate hydrolases"/>
    <property type="match status" value="1"/>
</dbReference>
<sequence length="386" mass="42560">MSFRPRKQLLGHKSVTPNSSSTAAKLTLSPGVRSSPLDGRLTTSTGTRSLDSLLGGHAGLALGSMLLIGETGTTDFSGCLLRYYTAEGAVQGHQVHILGVSKEWGREIPDVSSDKNLPKKSNESLPLHKMKIAWRYERFGEFGADISDVSTISKIDSSNSIFCHDFDLSRRLNLSSHLNIKFVPLLSIPNSKQHIIPDSPFSSFLGHLISELEASSSTTVHRVVVPSLLSPILYRSEFSDSKKILQFLHTLRALLRQYPNQLTVMISFPLMIYPRSTGITRWIEILSDGVIELTPLPPIPNPVNLHDDAPQGILKIHKLPVFHEKGGEEAISSSSRFGDDLGFTLNRRKGLVIKPFSLPPIGTEEEKVKNTSENKNGKFSEADIQF</sequence>
<feature type="compositionally biased region" description="Polar residues" evidence="9">
    <location>
        <begin position="15"/>
        <end position="24"/>
    </location>
</feature>
<dbReference type="Proteomes" id="UP000283383">
    <property type="component" value="Unassembled WGS sequence"/>
</dbReference>
<protein>
    <recommendedName>
        <fullName evidence="5">Elongator complex protein 4</fullName>
    </recommendedName>
</protein>
<evidence type="ECO:0000313" key="11">
    <source>
        <dbReference type="Proteomes" id="UP000283383"/>
    </source>
</evidence>
<feature type="region of interest" description="Disordered" evidence="9">
    <location>
        <begin position="362"/>
        <end position="386"/>
    </location>
</feature>
<evidence type="ECO:0000256" key="9">
    <source>
        <dbReference type="SAM" id="MobiDB-lite"/>
    </source>
</evidence>
<comment type="subcellular location">
    <subcellularLocation>
        <location evidence="2">Cytoplasm</location>
    </subcellularLocation>
    <subcellularLocation>
        <location evidence="1">Nucleus</location>
    </subcellularLocation>
</comment>
<dbReference type="PANTHER" id="PTHR12896">
    <property type="entry name" value="PAX6 NEIGHBOR PROTEIN PAXNEB"/>
    <property type="match status" value="1"/>
</dbReference>
<evidence type="ECO:0000256" key="3">
    <source>
        <dbReference type="ARBA" id="ARBA00005043"/>
    </source>
</evidence>
<comment type="similarity">
    <text evidence="4">Belongs to the ELP4 family.</text>
</comment>
<comment type="caution">
    <text evidence="10">The sequence shown here is derived from an EMBL/GenBank/DDBJ whole genome shotgun (WGS) entry which is preliminary data.</text>
</comment>
<organism evidence="10 11">
    <name type="scientific">Golovinomyces cichoracearum</name>
    <dbReference type="NCBI Taxonomy" id="62708"/>
    <lineage>
        <taxon>Eukaryota</taxon>
        <taxon>Fungi</taxon>
        <taxon>Dikarya</taxon>
        <taxon>Ascomycota</taxon>
        <taxon>Pezizomycotina</taxon>
        <taxon>Leotiomycetes</taxon>
        <taxon>Erysiphales</taxon>
        <taxon>Erysiphaceae</taxon>
        <taxon>Golovinomyces</taxon>
    </lineage>
</organism>
<dbReference type="InterPro" id="IPR027417">
    <property type="entry name" value="P-loop_NTPase"/>
</dbReference>
<keyword evidence="11" id="KW-1185">Reference proteome</keyword>
<evidence type="ECO:0000256" key="6">
    <source>
        <dbReference type="ARBA" id="ARBA00022490"/>
    </source>
</evidence>
<evidence type="ECO:0000256" key="8">
    <source>
        <dbReference type="ARBA" id="ARBA00023242"/>
    </source>
</evidence>
<dbReference type="STRING" id="62708.A0A420I5V0"/>
<reference evidence="10 11" key="1">
    <citation type="journal article" date="2018" name="BMC Genomics">
        <title>Comparative genome analyses reveal sequence features reflecting distinct modes of host-adaptation between dicot and monocot powdery mildew.</title>
        <authorList>
            <person name="Wu Y."/>
            <person name="Ma X."/>
            <person name="Pan Z."/>
            <person name="Kale S.D."/>
            <person name="Song Y."/>
            <person name="King H."/>
            <person name="Zhang Q."/>
            <person name="Presley C."/>
            <person name="Deng X."/>
            <person name="Wei C.I."/>
            <person name="Xiao S."/>
        </authorList>
    </citation>
    <scope>NUCLEOTIDE SEQUENCE [LARGE SCALE GENOMIC DNA]</scope>
    <source>
        <strain evidence="10">UMSG3</strain>
    </source>
</reference>
<accession>A0A420I5V0</accession>
<evidence type="ECO:0000256" key="4">
    <source>
        <dbReference type="ARBA" id="ARBA00007573"/>
    </source>
</evidence>
<dbReference type="GO" id="GO:0005737">
    <property type="term" value="C:cytoplasm"/>
    <property type="evidence" value="ECO:0007669"/>
    <property type="project" value="UniProtKB-SubCell"/>
</dbReference>
<dbReference type="GO" id="GO:0008023">
    <property type="term" value="C:transcription elongation factor complex"/>
    <property type="evidence" value="ECO:0007669"/>
    <property type="project" value="TreeGrafter"/>
</dbReference>
<evidence type="ECO:0000256" key="5">
    <source>
        <dbReference type="ARBA" id="ARBA00020265"/>
    </source>
</evidence>
<keyword evidence="6" id="KW-0963">Cytoplasm</keyword>
<dbReference type="EMBL" id="MCBQ01012723">
    <property type="protein sequence ID" value="RKF65034.1"/>
    <property type="molecule type" value="Genomic_DNA"/>
</dbReference>
<dbReference type="GO" id="GO:0033588">
    <property type="term" value="C:elongator holoenzyme complex"/>
    <property type="evidence" value="ECO:0007669"/>
    <property type="project" value="InterPro"/>
</dbReference>
<dbReference type="Pfam" id="PF05625">
    <property type="entry name" value="PAXNEB"/>
    <property type="match status" value="1"/>
</dbReference>
<feature type="region of interest" description="Disordered" evidence="9">
    <location>
        <begin position="1"/>
        <end position="48"/>
    </location>
</feature>
<dbReference type="AlphaFoldDB" id="A0A420I5V0"/>
<dbReference type="PANTHER" id="PTHR12896:SF1">
    <property type="entry name" value="ELONGATOR COMPLEX PROTEIN 4"/>
    <property type="match status" value="1"/>
</dbReference>
<feature type="compositionally biased region" description="Basic and acidic residues" evidence="9">
    <location>
        <begin position="364"/>
        <end position="386"/>
    </location>
</feature>
<proteinExistence type="inferred from homology"/>
<evidence type="ECO:0000256" key="7">
    <source>
        <dbReference type="ARBA" id="ARBA00022694"/>
    </source>
</evidence>